<dbReference type="RefSeq" id="WP_352986550.1">
    <property type="nucleotide sequence ID" value="NZ_JBEQNA010000019.1"/>
</dbReference>
<name>A0ABV2A2V8_9ACTN</name>
<dbReference type="Proteomes" id="UP001432401">
    <property type="component" value="Unassembled WGS sequence"/>
</dbReference>
<dbReference type="EMBL" id="JBEQNB010000019">
    <property type="protein sequence ID" value="MES0837682.1"/>
    <property type="molecule type" value="Genomic_DNA"/>
</dbReference>
<feature type="region of interest" description="Disordered" evidence="2">
    <location>
        <begin position="1"/>
        <end position="22"/>
    </location>
</feature>
<gene>
    <name evidence="3" type="ORF">ABUK86_28190</name>
</gene>
<accession>A0ABV2A2V8</accession>
<evidence type="ECO:0000256" key="1">
    <source>
        <dbReference type="SAM" id="Coils"/>
    </source>
</evidence>
<evidence type="ECO:0000313" key="3">
    <source>
        <dbReference type="EMBL" id="MES0837682.1"/>
    </source>
</evidence>
<evidence type="ECO:0000313" key="4">
    <source>
        <dbReference type="Proteomes" id="UP001432401"/>
    </source>
</evidence>
<keyword evidence="1" id="KW-0175">Coiled coil</keyword>
<reference evidence="3 4" key="1">
    <citation type="submission" date="2024-06" db="EMBL/GenBank/DDBJ databases">
        <authorList>
            <person name="Bataeva Y.V."/>
            <person name="Grigorian L.N."/>
            <person name="Solomentsev V.I."/>
        </authorList>
    </citation>
    <scope>NUCLEOTIDE SEQUENCE [LARGE SCALE GENOMIC DNA]</scope>
    <source>
        <strain evidence="4">SCPM-O-B-12605 (RCAM04882)</strain>
    </source>
</reference>
<organism evidence="3 4">
    <name type="scientific">Nocardiopsis tropica</name>
    <dbReference type="NCBI Taxonomy" id="109330"/>
    <lineage>
        <taxon>Bacteria</taxon>
        <taxon>Bacillati</taxon>
        <taxon>Actinomycetota</taxon>
        <taxon>Actinomycetes</taxon>
        <taxon>Streptosporangiales</taxon>
        <taxon>Nocardiopsidaceae</taxon>
        <taxon>Nocardiopsis</taxon>
    </lineage>
</organism>
<protein>
    <submittedName>
        <fullName evidence="3">Uncharacterized protein</fullName>
    </submittedName>
</protein>
<proteinExistence type="predicted"/>
<keyword evidence="4" id="KW-1185">Reference proteome</keyword>
<feature type="coiled-coil region" evidence="1">
    <location>
        <begin position="46"/>
        <end position="73"/>
    </location>
</feature>
<comment type="caution">
    <text evidence="3">The sequence shown here is derived from an EMBL/GenBank/DDBJ whole genome shotgun (WGS) entry which is preliminary data.</text>
</comment>
<sequence length="90" mass="9698">MNAPSSDGTPLLRPYTEHAEHRAHTTMRERERAAADAAAGLARLAQIAAQQQVAAAQARLDAARARVDAADTACLGAAIRHWHHHRTTNT</sequence>
<evidence type="ECO:0000256" key="2">
    <source>
        <dbReference type="SAM" id="MobiDB-lite"/>
    </source>
</evidence>